<evidence type="ECO:0000313" key="11">
    <source>
        <dbReference type="EMBL" id="PIO32782.1"/>
    </source>
</evidence>
<evidence type="ECO:0000256" key="8">
    <source>
        <dbReference type="ARBA" id="ARBA00023242"/>
    </source>
</evidence>
<dbReference type="EMBL" id="KV928078">
    <property type="protein sequence ID" value="PIO32782.1"/>
    <property type="molecule type" value="Genomic_DNA"/>
</dbReference>
<organism evidence="11 12">
    <name type="scientific">Aquarana catesbeiana</name>
    <name type="common">American bullfrog</name>
    <name type="synonym">Rana catesbeiana</name>
    <dbReference type="NCBI Taxonomy" id="8400"/>
    <lineage>
        <taxon>Eukaryota</taxon>
        <taxon>Metazoa</taxon>
        <taxon>Chordata</taxon>
        <taxon>Craniata</taxon>
        <taxon>Vertebrata</taxon>
        <taxon>Euteleostomi</taxon>
        <taxon>Amphibia</taxon>
        <taxon>Batrachia</taxon>
        <taxon>Anura</taxon>
        <taxon>Neobatrachia</taxon>
        <taxon>Ranoidea</taxon>
        <taxon>Ranidae</taxon>
        <taxon>Aquarana</taxon>
    </lineage>
</organism>
<accession>A0A2G9RY36</accession>
<feature type="domain" description="C2H2-type" evidence="10">
    <location>
        <begin position="358"/>
        <end position="385"/>
    </location>
</feature>
<dbReference type="FunFam" id="3.30.160.60:FF:001465">
    <property type="entry name" value="Zinc finger protein 560"/>
    <property type="match status" value="1"/>
</dbReference>
<dbReference type="InterPro" id="IPR013087">
    <property type="entry name" value="Znf_C2H2_type"/>
</dbReference>
<keyword evidence="6" id="KW-0862">Zinc</keyword>
<evidence type="ECO:0000256" key="3">
    <source>
        <dbReference type="ARBA" id="ARBA00022723"/>
    </source>
</evidence>
<dbReference type="FunFam" id="3.30.160.60:FF:001530">
    <property type="entry name" value="Zinc finger protein 268"/>
    <property type="match status" value="1"/>
</dbReference>
<keyword evidence="12" id="KW-1185">Reference proteome</keyword>
<dbReference type="PROSITE" id="PS50157">
    <property type="entry name" value="ZINC_FINGER_C2H2_2"/>
    <property type="match status" value="4"/>
</dbReference>
<dbReference type="Pfam" id="PF00096">
    <property type="entry name" value="zf-C2H2"/>
    <property type="match status" value="4"/>
</dbReference>
<evidence type="ECO:0000313" key="12">
    <source>
        <dbReference type="Proteomes" id="UP000228934"/>
    </source>
</evidence>
<evidence type="ECO:0000256" key="2">
    <source>
        <dbReference type="ARBA" id="ARBA00006991"/>
    </source>
</evidence>
<name>A0A2G9RY36_AQUCT</name>
<sequence length="409" mass="47578">MIAEMNKKQFTEKILNHALGIIYLLTGEEYVVVKKNSPHSSTHSLTGDVPIKCGDISIFFSTEEWDYIEKNKNLYKDVTVNNGQSFDEMRMETKMSLDVQEDEIECVSIPDGMEDTETKEEASKPLDIEPEVIIGDINDSAARIEQVDEMHDSGHLVDKSETVIDVTDDSVLVRTVEESHSVLVHDEAPVERTYITEDFQEENFINNFPNDSYDVVNVTPDPLHNQHEHKPFPLVESFLHDNNTTWDNMHLIRRKSRKQDLHSKAEHFEFEAIPNEDQLDEFDNDLTYKPCLTIPQEPATPFICGECGKCFISEPFLAEHMKKHSVERPHRCHQCGREFEYRSRLVVHLRTHNGEKPHKCEECGKDFNYRSRLLVHQRKHTGVKPHKCIQCGKQFDYRSHLLRHQRTHT</sequence>
<proteinExistence type="inferred from homology"/>
<keyword evidence="7" id="KW-0238">DNA-binding</keyword>
<evidence type="ECO:0000256" key="9">
    <source>
        <dbReference type="PROSITE-ProRule" id="PRU00042"/>
    </source>
</evidence>
<protein>
    <recommendedName>
        <fullName evidence="10">C2H2-type domain-containing protein</fullName>
    </recommendedName>
</protein>
<reference evidence="12" key="1">
    <citation type="journal article" date="2017" name="Nat. Commun.">
        <title>The North American bullfrog draft genome provides insight into hormonal regulation of long noncoding RNA.</title>
        <authorList>
            <person name="Hammond S.A."/>
            <person name="Warren R.L."/>
            <person name="Vandervalk B.P."/>
            <person name="Kucuk E."/>
            <person name="Khan H."/>
            <person name="Gibb E.A."/>
            <person name="Pandoh P."/>
            <person name="Kirk H."/>
            <person name="Zhao Y."/>
            <person name="Jones M."/>
            <person name="Mungall A.J."/>
            <person name="Coope R."/>
            <person name="Pleasance S."/>
            <person name="Moore R.A."/>
            <person name="Holt R.A."/>
            <person name="Round J.M."/>
            <person name="Ohora S."/>
            <person name="Walle B.V."/>
            <person name="Veldhoen N."/>
            <person name="Helbing C.C."/>
            <person name="Birol I."/>
        </authorList>
    </citation>
    <scope>NUCLEOTIDE SEQUENCE [LARGE SCALE GENOMIC DNA]</scope>
</reference>
<evidence type="ECO:0000259" key="10">
    <source>
        <dbReference type="PROSITE" id="PS50157"/>
    </source>
</evidence>
<dbReference type="Proteomes" id="UP000228934">
    <property type="component" value="Unassembled WGS sequence"/>
</dbReference>
<dbReference type="FunFam" id="3.30.160.60:FF:000663">
    <property type="entry name" value="Zinc finger protein 45"/>
    <property type="match status" value="1"/>
</dbReference>
<dbReference type="PANTHER" id="PTHR16515:SF49">
    <property type="entry name" value="GASTRULA ZINC FINGER PROTEIN XLCGF49.1-LIKE-RELATED"/>
    <property type="match status" value="1"/>
</dbReference>
<dbReference type="GO" id="GO:0003677">
    <property type="term" value="F:DNA binding"/>
    <property type="evidence" value="ECO:0007669"/>
    <property type="project" value="UniProtKB-KW"/>
</dbReference>
<evidence type="ECO:0000256" key="4">
    <source>
        <dbReference type="ARBA" id="ARBA00022737"/>
    </source>
</evidence>
<feature type="domain" description="C2H2-type" evidence="10">
    <location>
        <begin position="302"/>
        <end position="329"/>
    </location>
</feature>
<keyword evidence="5 9" id="KW-0863">Zinc-finger</keyword>
<dbReference type="GO" id="GO:0008270">
    <property type="term" value="F:zinc ion binding"/>
    <property type="evidence" value="ECO:0007669"/>
    <property type="project" value="UniProtKB-KW"/>
</dbReference>
<dbReference type="InterPro" id="IPR050331">
    <property type="entry name" value="Zinc_finger"/>
</dbReference>
<keyword evidence="4" id="KW-0677">Repeat</keyword>
<dbReference type="PROSITE" id="PS00028">
    <property type="entry name" value="ZINC_FINGER_C2H2_1"/>
    <property type="match status" value="4"/>
</dbReference>
<dbReference type="OrthoDB" id="6077919at2759"/>
<comment type="subcellular location">
    <subcellularLocation>
        <location evidence="1">Nucleus</location>
    </subcellularLocation>
</comment>
<evidence type="ECO:0000256" key="5">
    <source>
        <dbReference type="ARBA" id="ARBA00022771"/>
    </source>
</evidence>
<keyword evidence="3" id="KW-0479">Metal-binding</keyword>
<dbReference type="GO" id="GO:0005634">
    <property type="term" value="C:nucleus"/>
    <property type="evidence" value="ECO:0007669"/>
    <property type="project" value="UniProtKB-SubCell"/>
</dbReference>
<dbReference type="GO" id="GO:0000122">
    <property type="term" value="P:negative regulation of transcription by RNA polymerase II"/>
    <property type="evidence" value="ECO:0007669"/>
    <property type="project" value="UniProtKB-ARBA"/>
</dbReference>
<dbReference type="PANTHER" id="PTHR16515">
    <property type="entry name" value="PR DOMAIN ZINC FINGER PROTEIN"/>
    <property type="match status" value="1"/>
</dbReference>
<dbReference type="SMART" id="SM00355">
    <property type="entry name" value="ZnF_C2H2"/>
    <property type="match status" value="4"/>
</dbReference>
<dbReference type="AlphaFoldDB" id="A0A2G9RY36"/>
<dbReference type="Gene3D" id="3.30.160.60">
    <property type="entry name" value="Classic Zinc Finger"/>
    <property type="match status" value="4"/>
</dbReference>
<feature type="domain" description="C2H2-type" evidence="10">
    <location>
        <begin position="386"/>
        <end position="409"/>
    </location>
</feature>
<keyword evidence="8" id="KW-0539">Nucleus</keyword>
<dbReference type="SUPFAM" id="SSF57667">
    <property type="entry name" value="beta-beta-alpha zinc fingers"/>
    <property type="match status" value="2"/>
</dbReference>
<evidence type="ECO:0000256" key="7">
    <source>
        <dbReference type="ARBA" id="ARBA00023125"/>
    </source>
</evidence>
<evidence type="ECO:0000256" key="6">
    <source>
        <dbReference type="ARBA" id="ARBA00022833"/>
    </source>
</evidence>
<gene>
    <name evidence="11" type="ORF">AB205_0208730</name>
</gene>
<dbReference type="InterPro" id="IPR036236">
    <property type="entry name" value="Znf_C2H2_sf"/>
</dbReference>
<comment type="similarity">
    <text evidence="2">Belongs to the krueppel C2H2-type zinc-finger protein family.</text>
</comment>
<dbReference type="FunFam" id="3.30.160.60:FF:000446">
    <property type="entry name" value="Zinc finger protein"/>
    <property type="match status" value="1"/>
</dbReference>
<feature type="domain" description="C2H2-type" evidence="10">
    <location>
        <begin position="330"/>
        <end position="357"/>
    </location>
</feature>
<evidence type="ECO:0000256" key="1">
    <source>
        <dbReference type="ARBA" id="ARBA00004123"/>
    </source>
</evidence>